<dbReference type="Gene3D" id="3.40.50.10330">
    <property type="entry name" value="Probable inorganic polyphosphate/atp-NAD kinase, domain 1"/>
    <property type="match status" value="1"/>
</dbReference>
<evidence type="ECO:0000256" key="10">
    <source>
        <dbReference type="ARBA" id="ARBA00023209"/>
    </source>
</evidence>
<keyword evidence="2" id="KW-0444">Lipid biosynthesis</keyword>
<evidence type="ECO:0000256" key="11">
    <source>
        <dbReference type="ARBA" id="ARBA00023264"/>
    </source>
</evidence>
<dbReference type="GO" id="GO:0016301">
    <property type="term" value="F:kinase activity"/>
    <property type="evidence" value="ECO:0007669"/>
    <property type="project" value="UniProtKB-KW"/>
</dbReference>
<keyword evidence="9" id="KW-0443">Lipid metabolism</keyword>
<dbReference type="RefSeq" id="WP_089380524.1">
    <property type="nucleotide sequence ID" value="NZ_FZNT01000002.1"/>
</dbReference>
<dbReference type="PANTHER" id="PTHR12358">
    <property type="entry name" value="SPHINGOSINE KINASE"/>
    <property type="match status" value="1"/>
</dbReference>
<keyword evidence="11" id="KW-1208">Phospholipid metabolism</keyword>
<dbReference type="GO" id="GO:0008654">
    <property type="term" value="P:phospholipid biosynthetic process"/>
    <property type="evidence" value="ECO:0007669"/>
    <property type="project" value="UniProtKB-KW"/>
</dbReference>
<keyword evidence="3" id="KW-0808">Transferase</keyword>
<dbReference type="OrthoDB" id="9786026at2"/>
<dbReference type="InterPro" id="IPR016064">
    <property type="entry name" value="NAD/diacylglycerol_kinase_sf"/>
</dbReference>
<dbReference type="InterPro" id="IPR005218">
    <property type="entry name" value="Diacylglycerol/lipid_kinase"/>
</dbReference>
<evidence type="ECO:0000256" key="5">
    <source>
        <dbReference type="ARBA" id="ARBA00022741"/>
    </source>
</evidence>
<evidence type="ECO:0000256" key="9">
    <source>
        <dbReference type="ARBA" id="ARBA00023098"/>
    </source>
</evidence>
<evidence type="ECO:0000256" key="2">
    <source>
        <dbReference type="ARBA" id="ARBA00022516"/>
    </source>
</evidence>
<sequence length="306" mass="33925">MPKQWFVIVNPTSGNGASKKQWPRIYKELKSQQFQFEYVFTEHKNHAIELVKNAIDKGFTKIICVGGDGTLHSVVNGILRLNIPIISEVKIGVIPIGTGNDWVKTYGISTNYKKAIEILKTEHTTPQDIGKINLTNTNTNIYFNNLAGIGFDGYVVNKVHKYKNLGSLAYLAGALLSLFSYKKPLLEISFNNTVLKQKTLLLFIGIGKYCGGGMQLTQKPDPLNGLFDISFVKNISLVQLLINIPAFFNGKITQHKIVENYKTSELKIKVAANQEAYIQADGELIGSGSFSVSLLPKALTFIVPKK</sequence>
<evidence type="ECO:0000256" key="7">
    <source>
        <dbReference type="ARBA" id="ARBA00022840"/>
    </source>
</evidence>
<keyword evidence="5" id="KW-0547">Nucleotide-binding</keyword>
<keyword evidence="6 13" id="KW-0418">Kinase</keyword>
<dbReference type="GO" id="GO:0046872">
    <property type="term" value="F:metal ion binding"/>
    <property type="evidence" value="ECO:0007669"/>
    <property type="project" value="UniProtKB-KW"/>
</dbReference>
<dbReference type="EMBL" id="FZNT01000002">
    <property type="protein sequence ID" value="SNR40397.1"/>
    <property type="molecule type" value="Genomic_DNA"/>
</dbReference>
<keyword evidence="7" id="KW-0067">ATP-binding</keyword>
<dbReference type="NCBIfam" id="TIGR00147">
    <property type="entry name" value="YegS/Rv2252/BmrU family lipid kinase"/>
    <property type="match status" value="1"/>
</dbReference>
<reference evidence="13 14" key="1">
    <citation type="submission" date="2017-06" db="EMBL/GenBank/DDBJ databases">
        <authorList>
            <person name="Kim H.J."/>
            <person name="Triplett B.A."/>
        </authorList>
    </citation>
    <scope>NUCLEOTIDE SEQUENCE [LARGE SCALE GENOMIC DNA]</scope>
    <source>
        <strain evidence="13 14">DSM 29150</strain>
    </source>
</reference>
<evidence type="ECO:0000256" key="4">
    <source>
        <dbReference type="ARBA" id="ARBA00022723"/>
    </source>
</evidence>
<dbReference type="SUPFAM" id="SSF111331">
    <property type="entry name" value="NAD kinase/diacylglycerol kinase-like"/>
    <property type="match status" value="1"/>
</dbReference>
<dbReference type="GO" id="GO:0005524">
    <property type="term" value="F:ATP binding"/>
    <property type="evidence" value="ECO:0007669"/>
    <property type="project" value="UniProtKB-KW"/>
</dbReference>
<dbReference type="InterPro" id="IPR001206">
    <property type="entry name" value="Diacylglycerol_kinase_cat_dom"/>
</dbReference>
<feature type="domain" description="DAGKc" evidence="12">
    <location>
        <begin position="1"/>
        <end position="136"/>
    </location>
</feature>
<dbReference type="Pfam" id="PF00781">
    <property type="entry name" value="DAGK_cat"/>
    <property type="match status" value="1"/>
</dbReference>
<dbReference type="InterPro" id="IPR045540">
    <property type="entry name" value="YegS/DAGK_C"/>
</dbReference>
<evidence type="ECO:0000259" key="12">
    <source>
        <dbReference type="PROSITE" id="PS50146"/>
    </source>
</evidence>
<dbReference type="GO" id="GO:0005886">
    <property type="term" value="C:plasma membrane"/>
    <property type="evidence" value="ECO:0007669"/>
    <property type="project" value="TreeGrafter"/>
</dbReference>
<gene>
    <name evidence="13" type="ORF">SAMN06265371_102339</name>
</gene>
<evidence type="ECO:0000256" key="8">
    <source>
        <dbReference type="ARBA" id="ARBA00022842"/>
    </source>
</evidence>
<dbReference type="InterPro" id="IPR017438">
    <property type="entry name" value="ATP-NAD_kinase_N"/>
</dbReference>
<keyword evidence="14" id="KW-1185">Reference proteome</keyword>
<dbReference type="AlphaFoldDB" id="A0A238W1W0"/>
<dbReference type="Proteomes" id="UP000198384">
    <property type="component" value="Unassembled WGS sequence"/>
</dbReference>
<comment type="cofactor">
    <cofactor evidence="1">
        <name>Mg(2+)</name>
        <dbReference type="ChEBI" id="CHEBI:18420"/>
    </cofactor>
</comment>
<keyword evidence="4" id="KW-0479">Metal-binding</keyword>
<evidence type="ECO:0000313" key="13">
    <source>
        <dbReference type="EMBL" id="SNR40397.1"/>
    </source>
</evidence>
<evidence type="ECO:0000256" key="6">
    <source>
        <dbReference type="ARBA" id="ARBA00022777"/>
    </source>
</evidence>
<evidence type="ECO:0000256" key="3">
    <source>
        <dbReference type="ARBA" id="ARBA00022679"/>
    </source>
</evidence>
<dbReference type="PROSITE" id="PS50146">
    <property type="entry name" value="DAGK"/>
    <property type="match status" value="1"/>
</dbReference>
<organism evidence="13 14">
    <name type="scientific">Lutibacter agarilyticus</name>
    <dbReference type="NCBI Taxonomy" id="1109740"/>
    <lineage>
        <taxon>Bacteria</taxon>
        <taxon>Pseudomonadati</taxon>
        <taxon>Bacteroidota</taxon>
        <taxon>Flavobacteriia</taxon>
        <taxon>Flavobacteriales</taxon>
        <taxon>Flavobacteriaceae</taxon>
        <taxon>Lutibacter</taxon>
    </lineage>
</organism>
<dbReference type="Gene3D" id="2.60.200.40">
    <property type="match status" value="1"/>
</dbReference>
<keyword evidence="10" id="KW-0594">Phospholipid biosynthesis</keyword>
<dbReference type="SMART" id="SM00046">
    <property type="entry name" value="DAGKc"/>
    <property type="match status" value="1"/>
</dbReference>
<proteinExistence type="predicted"/>
<name>A0A238W1W0_9FLAO</name>
<dbReference type="Pfam" id="PF19279">
    <property type="entry name" value="YegS_C"/>
    <property type="match status" value="1"/>
</dbReference>
<dbReference type="InterPro" id="IPR050187">
    <property type="entry name" value="Lipid_Phosphate_FormReg"/>
</dbReference>
<accession>A0A238W1W0</accession>
<keyword evidence="8" id="KW-0460">Magnesium</keyword>
<protein>
    <submittedName>
        <fullName evidence="13">Lipid kinase, YegS/Rv2252/BmrU family</fullName>
    </submittedName>
</protein>
<dbReference type="PANTHER" id="PTHR12358:SF106">
    <property type="entry name" value="LIPID KINASE YEGS"/>
    <property type="match status" value="1"/>
</dbReference>
<evidence type="ECO:0000256" key="1">
    <source>
        <dbReference type="ARBA" id="ARBA00001946"/>
    </source>
</evidence>
<evidence type="ECO:0000313" key="14">
    <source>
        <dbReference type="Proteomes" id="UP000198384"/>
    </source>
</evidence>